<dbReference type="PANTHER" id="PTHR10516:SF443">
    <property type="entry name" value="FK506-BINDING PROTEIN 59-RELATED"/>
    <property type="match status" value="1"/>
</dbReference>
<comment type="caution">
    <text evidence="7">The sequence shown here is derived from an EMBL/GenBank/DDBJ whole genome shotgun (WGS) entry which is preliminary data.</text>
</comment>
<dbReference type="EMBL" id="JABWDY010013768">
    <property type="protein sequence ID" value="KAF5198087.1"/>
    <property type="molecule type" value="Genomic_DNA"/>
</dbReference>
<accession>A0A7J6WMB3</accession>
<name>A0A7J6WMB3_THATH</name>
<protein>
    <recommendedName>
        <fullName evidence="2 5">peptidylprolyl isomerase</fullName>
        <ecNumber evidence="2 5">5.2.1.8</ecNumber>
    </recommendedName>
</protein>
<feature type="domain" description="PPIase FKBP-type" evidence="6">
    <location>
        <begin position="56"/>
        <end position="144"/>
    </location>
</feature>
<evidence type="ECO:0000313" key="8">
    <source>
        <dbReference type="Proteomes" id="UP000554482"/>
    </source>
</evidence>
<evidence type="ECO:0000256" key="3">
    <source>
        <dbReference type="ARBA" id="ARBA00023110"/>
    </source>
</evidence>
<proteinExistence type="predicted"/>
<evidence type="ECO:0000313" key="7">
    <source>
        <dbReference type="EMBL" id="KAF5198087.1"/>
    </source>
</evidence>
<dbReference type="InterPro" id="IPR001179">
    <property type="entry name" value="PPIase_FKBP_dom"/>
</dbReference>
<dbReference type="Pfam" id="PF00254">
    <property type="entry name" value="FKBP_C"/>
    <property type="match status" value="1"/>
</dbReference>
<dbReference type="GO" id="GO:0003755">
    <property type="term" value="F:peptidyl-prolyl cis-trans isomerase activity"/>
    <property type="evidence" value="ECO:0007669"/>
    <property type="project" value="UniProtKB-KW"/>
</dbReference>
<dbReference type="InterPro" id="IPR046357">
    <property type="entry name" value="PPIase_dom_sf"/>
</dbReference>
<dbReference type="PROSITE" id="PS50059">
    <property type="entry name" value="FKBP_PPIASE"/>
    <property type="match status" value="1"/>
</dbReference>
<dbReference type="OrthoDB" id="1930202at2759"/>
<dbReference type="Proteomes" id="UP000554482">
    <property type="component" value="Unassembled WGS sequence"/>
</dbReference>
<evidence type="ECO:0000256" key="2">
    <source>
        <dbReference type="ARBA" id="ARBA00013194"/>
    </source>
</evidence>
<evidence type="ECO:0000256" key="1">
    <source>
        <dbReference type="ARBA" id="ARBA00000971"/>
    </source>
</evidence>
<organism evidence="7 8">
    <name type="scientific">Thalictrum thalictroides</name>
    <name type="common">Rue-anemone</name>
    <name type="synonym">Anemone thalictroides</name>
    <dbReference type="NCBI Taxonomy" id="46969"/>
    <lineage>
        <taxon>Eukaryota</taxon>
        <taxon>Viridiplantae</taxon>
        <taxon>Streptophyta</taxon>
        <taxon>Embryophyta</taxon>
        <taxon>Tracheophyta</taxon>
        <taxon>Spermatophyta</taxon>
        <taxon>Magnoliopsida</taxon>
        <taxon>Ranunculales</taxon>
        <taxon>Ranunculaceae</taxon>
        <taxon>Thalictroideae</taxon>
        <taxon>Thalictrum</taxon>
    </lineage>
</organism>
<dbReference type="Gene3D" id="3.10.50.40">
    <property type="match status" value="1"/>
</dbReference>
<dbReference type="AlphaFoldDB" id="A0A7J6WMB3"/>
<evidence type="ECO:0000256" key="5">
    <source>
        <dbReference type="PROSITE-ProRule" id="PRU00277"/>
    </source>
</evidence>
<gene>
    <name evidence="7" type="ORF">FRX31_012325</name>
</gene>
<keyword evidence="3 5" id="KW-0697">Rotamase</keyword>
<dbReference type="PANTHER" id="PTHR10516">
    <property type="entry name" value="PEPTIDYL-PROLYL CIS-TRANS ISOMERASE"/>
    <property type="match status" value="1"/>
</dbReference>
<sequence length="176" mass="19945">MEDIDETLFPPKLEKEENNFSSYFPRKVEDEGALNELGLKKKLIEVGQGWQVPELGDEIIVNYKGTLIDGTLFASNMDDGKPLAIILGKDHILKECEDGLLKMRKGEISIFIVPPNLTRKISNRFPGLQPDASLQFQVELISWFKVIDVCNDGGIMKKILIKSEELERPQKKDEVT</sequence>
<comment type="catalytic activity">
    <reaction evidence="1 5">
        <text>[protein]-peptidylproline (omega=180) = [protein]-peptidylproline (omega=0)</text>
        <dbReference type="Rhea" id="RHEA:16237"/>
        <dbReference type="Rhea" id="RHEA-COMP:10747"/>
        <dbReference type="Rhea" id="RHEA-COMP:10748"/>
        <dbReference type="ChEBI" id="CHEBI:83833"/>
        <dbReference type="ChEBI" id="CHEBI:83834"/>
        <dbReference type="EC" id="5.2.1.8"/>
    </reaction>
</comment>
<dbReference type="GO" id="GO:0005737">
    <property type="term" value="C:cytoplasm"/>
    <property type="evidence" value="ECO:0007669"/>
    <property type="project" value="TreeGrafter"/>
</dbReference>
<keyword evidence="8" id="KW-1185">Reference proteome</keyword>
<reference evidence="7 8" key="1">
    <citation type="submission" date="2020-06" db="EMBL/GenBank/DDBJ databases">
        <title>Transcriptomic and genomic resources for Thalictrum thalictroides and T. hernandezii: Facilitating candidate gene discovery in an emerging model plant lineage.</title>
        <authorList>
            <person name="Arias T."/>
            <person name="Riano-Pachon D.M."/>
            <person name="Di Stilio V.S."/>
        </authorList>
    </citation>
    <scope>NUCLEOTIDE SEQUENCE [LARGE SCALE GENOMIC DNA]</scope>
    <source>
        <strain evidence="8">cv. WT478/WT964</strain>
        <tissue evidence="7">Leaves</tissue>
    </source>
</reference>
<keyword evidence="4 5" id="KW-0413">Isomerase</keyword>
<dbReference type="InterPro" id="IPR050689">
    <property type="entry name" value="FKBP-type_PPIase"/>
</dbReference>
<feature type="non-terminal residue" evidence="7">
    <location>
        <position position="1"/>
    </location>
</feature>
<dbReference type="EC" id="5.2.1.8" evidence="2 5"/>
<dbReference type="SUPFAM" id="SSF54534">
    <property type="entry name" value="FKBP-like"/>
    <property type="match status" value="1"/>
</dbReference>
<evidence type="ECO:0000259" key="6">
    <source>
        <dbReference type="PROSITE" id="PS50059"/>
    </source>
</evidence>
<evidence type="ECO:0000256" key="4">
    <source>
        <dbReference type="ARBA" id="ARBA00023235"/>
    </source>
</evidence>